<organism evidence="4 5">
    <name type="scientific">Nannocystis exedens</name>
    <dbReference type="NCBI Taxonomy" id="54"/>
    <lineage>
        <taxon>Bacteria</taxon>
        <taxon>Pseudomonadati</taxon>
        <taxon>Myxococcota</taxon>
        <taxon>Polyangia</taxon>
        <taxon>Nannocystales</taxon>
        <taxon>Nannocystaceae</taxon>
        <taxon>Nannocystis</taxon>
    </lineage>
</organism>
<proteinExistence type="predicted"/>
<sequence length="989" mass="105726">MTSASPGSEFRARARAEAERYGPDPWVFVRELLQNARDAGATKVEFTCEARGGRWVLRCRDDGEGMTFAHARRYLFALYASSKESRRDQVGRFGVGFWSVLRFEPERIAIRSRARRPDPNSPDPEDRSGAWALELDGDLSTARRTTPPSLPGTEIELERAAVDEALERRVFDAAFQNARFLATRDDPERPLIVTVNGRKVNKPFALPAPSASFRRGRVRGVVALGEAARVELFSRGLRVRSAASLADFVVAGGRSTDNSRVHFTELPGRLAPQALLESDALELMLSRSDARDNKALRRLVDLAQRELEGLIARQLDAARPLPWWQRPWAGLRDLVRRSLAVRMFLAALLGAALAGGAAYAMWGDRVWTRFRSASGMSYGTGPIGHGETASANLPARYADLAARYRGPQVDVLTGAGAREPPLTFRPADLRLHFAALLFTRLGDTAEARAPEPRGDYVFTTCSEGQVCPEVELRLGAPAGPMRVPVPTGHRVVAGSAALVDADHPEGTPAALQVGADGEALLVLAAPSEATLVYRTAPAPADRPTRPASSGLLPPDVRREARALRGKSIAARVSALTRLTRELVAYSTAPEVAAQHRALAGEHFIARALEIGQGDCDVQNGLLTALLQEAGVESRLAIGFVGQDGRVNPWLHAWAEYRGQDGEWAVADASTGIALGTPGGPSEPGELDAAAETTDAPDAADTSAEPAPAASVDAQPEMAVGAGSLEHVGTGMSRQRALAPWGLAVGAAALFAVALFGLLRERTRRRVALDASGDLSRLLQGALQQPEVFQAVPAVFERPLVPTAAGGALSLSQAKRLAARGRLYRTRRRPPLAVDALAGDAAVLDEERPEARAVADALGATDLDLWDALLATAGETALLKAVSARLTASGEPWQVLASASLGTEELRSLDLAPLRLRKSPLRGRRVVVVGAQNPWLQDAAGVLAARPAAAVFAALDYLLDRLDLGPERTARLLREAAREAVHEAARGRPA</sequence>
<dbReference type="SUPFAM" id="SSF54001">
    <property type="entry name" value="Cysteine proteinases"/>
    <property type="match status" value="1"/>
</dbReference>
<dbReference type="OrthoDB" id="9802640at2"/>
<feature type="compositionally biased region" description="Low complexity" evidence="1">
    <location>
        <begin position="687"/>
        <end position="710"/>
    </location>
</feature>
<keyword evidence="2" id="KW-1133">Transmembrane helix</keyword>
<dbReference type="InterPro" id="IPR002931">
    <property type="entry name" value="Transglutaminase-like"/>
</dbReference>
<dbReference type="Pfam" id="PF13589">
    <property type="entry name" value="HATPase_c_3"/>
    <property type="match status" value="1"/>
</dbReference>
<evidence type="ECO:0000259" key="3">
    <source>
        <dbReference type="SMART" id="SM00460"/>
    </source>
</evidence>
<dbReference type="EMBL" id="FOMX01000003">
    <property type="protein sequence ID" value="SFD65005.1"/>
    <property type="molecule type" value="Genomic_DNA"/>
</dbReference>
<keyword evidence="2" id="KW-0812">Transmembrane</keyword>
<evidence type="ECO:0000313" key="5">
    <source>
        <dbReference type="Proteomes" id="UP000199400"/>
    </source>
</evidence>
<protein>
    <submittedName>
        <fullName evidence="4">Transglutaminase-like superfamily protein</fullName>
    </submittedName>
</protein>
<accession>A0A1I1U2W3</accession>
<evidence type="ECO:0000313" key="4">
    <source>
        <dbReference type="EMBL" id="SFD65005.1"/>
    </source>
</evidence>
<reference evidence="5" key="1">
    <citation type="submission" date="2016-10" db="EMBL/GenBank/DDBJ databases">
        <authorList>
            <person name="Varghese N."/>
            <person name="Submissions S."/>
        </authorList>
    </citation>
    <scope>NUCLEOTIDE SEQUENCE [LARGE SCALE GENOMIC DNA]</scope>
    <source>
        <strain evidence="5">ATCC 25963</strain>
    </source>
</reference>
<keyword evidence="5" id="KW-1185">Reference proteome</keyword>
<dbReference type="Pfam" id="PF01841">
    <property type="entry name" value="Transglut_core"/>
    <property type="match status" value="1"/>
</dbReference>
<dbReference type="RefSeq" id="WP_096329421.1">
    <property type="nucleotide sequence ID" value="NZ_FOMX01000003.1"/>
</dbReference>
<feature type="transmembrane region" description="Helical" evidence="2">
    <location>
        <begin position="339"/>
        <end position="362"/>
    </location>
</feature>
<evidence type="ECO:0000256" key="1">
    <source>
        <dbReference type="SAM" id="MobiDB-lite"/>
    </source>
</evidence>
<evidence type="ECO:0000256" key="2">
    <source>
        <dbReference type="SAM" id="Phobius"/>
    </source>
</evidence>
<dbReference type="SUPFAM" id="SSF55874">
    <property type="entry name" value="ATPase domain of HSP90 chaperone/DNA topoisomerase II/histidine kinase"/>
    <property type="match status" value="1"/>
</dbReference>
<name>A0A1I1U2W3_9BACT</name>
<dbReference type="Gene3D" id="3.30.565.10">
    <property type="entry name" value="Histidine kinase-like ATPase, C-terminal domain"/>
    <property type="match status" value="1"/>
</dbReference>
<dbReference type="Gene3D" id="3.10.620.30">
    <property type="match status" value="1"/>
</dbReference>
<dbReference type="Proteomes" id="UP000199400">
    <property type="component" value="Unassembled WGS sequence"/>
</dbReference>
<gene>
    <name evidence="4" type="ORF">SAMN02745121_00918</name>
</gene>
<dbReference type="NCBIfam" id="NF047352">
    <property type="entry name" value="P_loop_sacsin"/>
    <property type="match status" value="1"/>
</dbReference>
<feature type="region of interest" description="Disordered" evidence="1">
    <location>
        <begin position="673"/>
        <end position="712"/>
    </location>
</feature>
<dbReference type="SMART" id="SM00460">
    <property type="entry name" value="TGc"/>
    <property type="match status" value="1"/>
</dbReference>
<dbReference type="InterPro" id="IPR036890">
    <property type="entry name" value="HATPase_C_sf"/>
</dbReference>
<feature type="transmembrane region" description="Helical" evidence="2">
    <location>
        <begin position="737"/>
        <end position="758"/>
    </location>
</feature>
<dbReference type="InterPro" id="IPR038765">
    <property type="entry name" value="Papain-like_cys_pep_sf"/>
</dbReference>
<dbReference type="STRING" id="54.SAMN02745121_00918"/>
<keyword evidence="2" id="KW-0472">Membrane</keyword>
<feature type="domain" description="Transglutaminase-like" evidence="3">
    <location>
        <begin position="607"/>
        <end position="670"/>
    </location>
</feature>
<dbReference type="AlphaFoldDB" id="A0A1I1U2W3"/>